<name>A0A0L9TUY1_PHAAN</name>
<dbReference type="PANTHER" id="PTHR12596">
    <property type="entry name" value="EXPORTIN 4,7-RELATED"/>
    <property type="match status" value="1"/>
</dbReference>
<keyword evidence="5" id="KW-0963">Cytoplasm</keyword>
<dbReference type="GO" id="GO:0005049">
    <property type="term" value="F:nuclear export signal receptor activity"/>
    <property type="evidence" value="ECO:0007669"/>
    <property type="project" value="InterPro"/>
</dbReference>
<gene>
    <name evidence="9" type="ORF">LR48_Vigan02g045600</name>
</gene>
<evidence type="ECO:0000256" key="6">
    <source>
        <dbReference type="ARBA" id="ARBA00022927"/>
    </source>
</evidence>
<keyword evidence="8" id="KW-1133">Transmembrane helix</keyword>
<accession>A0A0L9TUY1</accession>
<evidence type="ECO:0000256" key="3">
    <source>
        <dbReference type="ARBA" id="ARBA00009466"/>
    </source>
</evidence>
<evidence type="ECO:0008006" key="11">
    <source>
        <dbReference type="Google" id="ProtNLM"/>
    </source>
</evidence>
<dbReference type="OMA" id="HIDHICK"/>
<evidence type="ECO:0000256" key="7">
    <source>
        <dbReference type="ARBA" id="ARBA00023242"/>
    </source>
</evidence>
<dbReference type="PANTHER" id="PTHR12596:SF15">
    <property type="entry name" value="ARMADILLO_BETA-CATENIN-LIKE REPEAT PROTEIN"/>
    <property type="match status" value="1"/>
</dbReference>
<protein>
    <recommendedName>
        <fullName evidence="11">Exportin-1 C-terminal domain-containing protein</fullName>
    </recommendedName>
</protein>
<evidence type="ECO:0000313" key="10">
    <source>
        <dbReference type="Proteomes" id="UP000053144"/>
    </source>
</evidence>
<evidence type="ECO:0000256" key="1">
    <source>
        <dbReference type="ARBA" id="ARBA00004123"/>
    </source>
</evidence>
<dbReference type="InterPro" id="IPR044189">
    <property type="entry name" value="XPO4/7-like"/>
</dbReference>
<evidence type="ECO:0000313" key="9">
    <source>
        <dbReference type="EMBL" id="KOM34306.1"/>
    </source>
</evidence>
<evidence type="ECO:0000256" key="4">
    <source>
        <dbReference type="ARBA" id="ARBA00022448"/>
    </source>
</evidence>
<evidence type="ECO:0000256" key="8">
    <source>
        <dbReference type="SAM" id="Phobius"/>
    </source>
</evidence>
<dbReference type="AlphaFoldDB" id="A0A0L9TUY1"/>
<dbReference type="EMBL" id="CM003372">
    <property type="protein sequence ID" value="KOM34306.1"/>
    <property type="molecule type" value="Genomic_DNA"/>
</dbReference>
<keyword evidence="8" id="KW-0472">Membrane</keyword>
<dbReference type="Proteomes" id="UP000053144">
    <property type="component" value="Chromosome 2"/>
</dbReference>
<evidence type="ECO:0000256" key="2">
    <source>
        <dbReference type="ARBA" id="ARBA00004496"/>
    </source>
</evidence>
<comment type="subcellular location">
    <subcellularLocation>
        <location evidence="2">Cytoplasm</location>
    </subcellularLocation>
    <subcellularLocation>
        <location evidence="1">Nucleus</location>
    </subcellularLocation>
</comment>
<keyword evidence="6" id="KW-0653">Protein transport</keyword>
<keyword evidence="8" id="KW-0812">Transmembrane</keyword>
<feature type="transmembrane region" description="Helical" evidence="8">
    <location>
        <begin position="124"/>
        <end position="143"/>
    </location>
</feature>
<comment type="similarity">
    <text evidence="3">Belongs to the exportin family.</text>
</comment>
<dbReference type="GO" id="GO:0005737">
    <property type="term" value="C:cytoplasm"/>
    <property type="evidence" value="ECO:0007669"/>
    <property type="project" value="UniProtKB-SubCell"/>
</dbReference>
<reference evidence="10" key="1">
    <citation type="journal article" date="2015" name="Proc. Natl. Acad. Sci. U.S.A.">
        <title>Genome sequencing of adzuki bean (Vigna angularis) provides insight into high starch and low fat accumulation and domestication.</title>
        <authorList>
            <person name="Yang K."/>
            <person name="Tian Z."/>
            <person name="Chen C."/>
            <person name="Luo L."/>
            <person name="Zhao B."/>
            <person name="Wang Z."/>
            <person name="Yu L."/>
            <person name="Li Y."/>
            <person name="Sun Y."/>
            <person name="Li W."/>
            <person name="Chen Y."/>
            <person name="Li Y."/>
            <person name="Zhang Y."/>
            <person name="Ai D."/>
            <person name="Zhao J."/>
            <person name="Shang C."/>
            <person name="Ma Y."/>
            <person name="Wu B."/>
            <person name="Wang M."/>
            <person name="Gao L."/>
            <person name="Sun D."/>
            <person name="Zhang P."/>
            <person name="Guo F."/>
            <person name="Wang W."/>
            <person name="Li Y."/>
            <person name="Wang J."/>
            <person name="Varshney R.K."/>
            <person name="Wang J."/>
            <person name="Ling H.Q."/>
            <person name="Wan P."/>
        </authorList>
    </citation>
    <scope>NUCLEOTIDE SEQUENCE</scope>
    <source>
        <strain evidence="10">cv. Jingnong 6</strain>
    </source>
</reference>
<dbReference type="FunFam" id="1.25.10.10:FF:000158">
    <property type="entry name" value="ARM repeat superfamily protein"/>
    <property type="match status" value="1"/>
</dbReference>
<dbReference type="STRING" id="3914.A0A0L9TUY1"/>
<organism evidence="9 10">
    <name type="scientific">Phaseolus angularis</name>
    <name type="common">Azuki bean</name>
    <name type="synonym">Vigna angularis</name>
    <dbReference type="NCBI Taxonomy" id="3914"/>
    <lineage>
        <taxon>Eukaryota</taxon>
        <taxon>Viridiplantae</taxon>
        <taxon>Streptophyta</taxon>
        <taxon>Embryophyta</taxon>
        <taxon>Tracheophyta</taxon>
        <taxon>Spermatophyta</taxon>
        <taxon>Magnoliopsida</taxon>
        <taxon>eudicotyledons</taxon>
        <taxon>Gunneridae</taxon>
        <taxon>Pentapetalae</taxon>
        <taxon>rosids</taxon>
        <taxon>fabids</taxon>
        <taxon>Fabales</taxon>
        <taxon>Fabaceae</taxon>
        <taxon>Papilionoideae</taxon>
        <taxon>50 kb inversion clade</taxon>
        <taxon>NPAAA clade</taxon>
        <taxon>indigoferoid/millettioid clade</taxon>
        <taxon>Phaseoleae</taxon>
        <taxon>Vigna</taxon>
    </lineage>
</organism>
<keyword evidence="7" id="KW-0539">Nucleus</keyword>
<feature type="transmembrane region" description="Helical" evidence="8">
    <location>
        <begin position="66"/>
        <end position="87"/>
    </location>
</feature>
<evidence type="ECO:0000256" key="5">
    <source>
        <dbReference type="ARBA" id="ARBA00022490"/>
    </source>
</evidence>
<dbReference type="GO" id="GO:0005643">
    <property type="term" value="C:nuclear pore"/>
    <property type="evidence" value="ECO:0007669"/>
    <property type="project" value="TreeGrafter"/>
</dbReference>
<dbReference type="GO" id="GO:0006611">
    <property type="term" value="P:protein export from nucleus"/>
    <property type="evidence" value="ECO:0007669"/>
    <property type="project" value="TreeGrafter"/>
</dbReference>
<sequence>MMQVTTPLLKLVAELVLNKSQRLNFEYSSPNGILLFREVSKLIVAYGSRILPLPNKADMYTSKYKGMSLCLIILTRAISGSFVNFGIFELYGDRALVDALDIIVKMILSIPLADIFAYRKVAAAYFAFLDSLFSCHLSFVLSLDKTTFMLVVGSLESGLKDLSDKISSQDKTTFMLVVGSLESGLKDLSDKISSQCAYAIDNLATFYFTHVIVGELTTSPSALNVSGLISDCAELFSRILRTLFEVVIFEDRGNQWTLSRAILSIMLISEEMFTNVKAQILASYPPDQHQRLSSCFDKLMTDVTLSLDGKNRDKFSQNLTKFKTEFCAK</sequence>
<proteinExistence type="inferred from homology"/>
<dbReference type="Gramene" id="KOM34306">
    <property type="protein sequence ID" value="KOM34306"/>
    <property type="gene ID" value="LR48_Vigan02g045600"/>
</dbReference>
<keyword evidence="4" id="KW-0813">Transport</keyword>